<dbReference type="PANTHER" id="PTHR12606">
    <property type="entry name" value="SENTRIN/SUMO-SPECIFIC PROTEASE"/>
    <property type="match status" value="1"/>
</dbReference>
<accession>A0A9C6X6H8</accession>
<gene>
    <name evidence="7" type="primary">LOC127751085</name>
</gene>
<dbReference type="GeneID" id="127751085"/>
<dbReference type="SUPFAM" id="SSF54001">
    <property type="entry name" value="Cysteine proteinases"/>
    <property type="match status" value="1"/>
</dbReference>
<keyword evidence="2" id="KW-0645">Protease</keyword>
<dbReference type="GO" id="GO:0016926">
    <property type="term" value="P:protein desumoylation"/>
    <property type="evidence" value="ECO:0007669"/>
    <property type="project" value="TreeGrafter"/>
</dbReference>
<dbReference type="GO" id="GO:0006508">
    <property type="term" value="P:proteolysis"/>
    <property type="evidence" value="ECO:0007669"/>
    <property type="project" value="UniProtKB-KW"/>
</dbReference>
<dbReference type="InterPro" id="IPR038765">
    <property type="entry name" value="Papain-like_cys_pep_sf"/>
</dbReference>
<name>A0A9C6X6H8_FRAOC</name>
<evidence type="ECO:0000313" key="6">
    <source>
        <dbReference type="Proteomes" id="UP000504606"/>
    </source>
</evidence>
<dbReference type="Pfam" id="PF02902">
    <property type="entry name" value="Peptidase_C48"/>
    <property type="match status" value="1"/>
</dbReference>
<proteinExistence type="inferred from homology"/>
<dbReference type="PROSITE" id="PS50600">
    <property type="entry name" value="ULP_PROTEASE"/>
    <property type="match status" value="1"/>
</dbReference>
<keyword evidence="6" id="KW-1185">Reference proteome</keyword>
<dbReference type="Gene3D" id="3.40.395.10">
    <property type="entry name" value="Adenoviral Proteinase, Chain A"/>
    <property type="match status" value="1"/>
</dbReference>
<organism evidence="6 7">
    <name type="scientific">Frankliniella occidentalis</name>
    <name type="common">Western flower thrips</name>
    <name type="synonym">Euthrips occidentalis</name>
    <dbReference type="NCBI Taxonomy" id="133901"/>
    <lineage>
        <taxon>Eukaryota</taxon>
        <taxon>Metazoa</taxon>
        <taxon>Ecdysozoa</taxon>
        <taxon>Arthropoda</taxon>
        <taxon>Hexapoda</taxon>
        <taxon>Insecta</taxon>
        <taxon>Pterygota</taxon>
        <taxon>Neoptera</taxon>
        <taxon>Paraneoptera</taxon>
        <taxon>Thysanoptera</taxon>
        <taxon>Terebrantia</taxon>
        <taxon>Thripoidea</taxon>
        <taxon>Thripidae</taxon>
        <taxon>Frankliniella</taxon>
    </lineage>
</organism>
<feature type="domain" description="Ubiquitin-like protease family profile" evidence="5">
    <location>
        <begin position="1"/>
        <end position="241"/>
    </location>
</feature>
<dbReference type="RefSeq" id="XP_052130039.1">
    <property type="nucleotide sequence ID" value="XM_052274079.1"/>
</dbReference>
<evidence type="ECO:0000259" key="5">
    <source>
        <dbReference type="PROSITE" id="PS50600"/>
    </source>
</evidence>
<sequence length="290" mass="32910">MAQAGDLKEPLASYSVYVLHSDKKQSFVWKYFGKLTLTRDGKRKHIYTKKIFCKPCVGDADKKGATEEDDFPDDPNPESACKYICPFTIARQAEAETEKVKSVTVGGEVQADLSNMVAVIGFELEIKVRDLSTLQPEQWLNDVVDIFSFRTLMVPICQSDHWTLIVVDMPSKTMSYFDSMNGNGIPECMHVVLNYLRDELLAKKQQILEINKWSLERKKDIPCQTHFVDCGVFLLKHALCIALGEPFNFTQTSLSSENKSTVKSSPRTCSLCDVIVKENVRRRHSELPML</sequence>
<keyword evidence="3" id="KW-0378">Hydrolase</keyword>
<reference evidence="7" key="1">
    <citation type="submission" date="2025-08" db="UniProtKB">
        <authorList>
            <consortium name="RefSeq"/>
        </authorList>
    </citation>
    <scope>IDENTIFICATION</scope>
    <source>
        <tissue evidence="7">Whole organism</tissue>
    </source>
</reference>
<dbReference type="PANTHER" id="PTHR12606:SF141">
    <property type="entry name" value="GH15225P-RELATED"/>
    <property type="match status" value="1"/>
</dbReference>
<dbReference type="InterPro" id="IPR003653">
    <property type="entry name" value="Peptidase_C48_C"/>
</dbReference>
<evidence type="ECO:0000256" key="2">
    <source>
        <dbReference type="ARBA" id="ARBA00022670"/>
    </source>
</evidence>
<dbReference type="OrthoDB" id="7700383at2759"/>
<dbReference type="Proteomes" id="UP000504606">
    <property type="component" value="Unplaced"/>
</dbReference>
<protein>
    <submittedName>
        <fullName evidence="7">Uncharacterized protein LOC127751085</fullName>
    </submittedName>
</protein>
<dbReference type="GO" id="GO:0005634">
    <property type="term" value="C:nucleus"/>
    <property type="evidence" value="ECO:0007669"/>
    <property type="project" value="TreeGrafter"/>
</dbReference>
<keyword evidence="4" id="KW-0788">Thiol protease</keyword>
<dbReference type="AlphaFoldDB" id="A0A9C6X6H8"/>
<dbReference type="KEGG" id="foc:127751085"/>
<evidence type="ECO:0000256" key="4">
    <source>
        <dbReference type="ARBA" id="ARBA00022807"/>
    </source>
</evidence>
<dbReference type="GO" id="GO:0016929">
    <property type="term" value="F:deSUMOylase activity"/>
    <property type="evidence" value="ECO:0007669"/>
    <property type="project" value="TreeGrafter"/>
</dbReference>
<comment type="similarity">
    <text evidence="1">Belongs to the peptidase C48 family.</text>
</comment>
<evidence type="ECO:0000313" key="7">
    <source>
        <dbReference type="RefSeq" id="XP_052130039.1"/>
    </source>
</evidence>
<evidence type="ECO:0000256" key="3">
    <source>
        <dbReference type="ARBA" id="ARBA00022801"/>
    </source>
</evidence>
<evidence type="ECO:0000256" key="1">
    <source>
        <dbReference type="ARBA" id="ARBA00005234"/>
    </source>
</evidence>